<dbReference type="GO" id="GO:0000976">
    <property type="term" value="F:transcription cis-regulatory region binding"/>
    <property type="evidence" value="ECO:0007669"/>
    <property type="project" value="TreeGrafter"/>
</dbReference>
<feature type="compositionally biased region" description="Low complexity" evidence="4">
    <location>
        <begin position="53"/>
        <end position="86"/>
    </location>
</feature>
<evidence type="ECO:0000256" key="2">
    <source>
        <dbReference type="ARBA" id="ARBA00023125"/>
    </source>
</evidence>
<dbReference type="Proteomes" id="UP000215509">
    <property type="component" value="Unassembled WGS sequence"/>
</dbReference>
<reference evidence="6 7" key="1">
    <citation type="submission" date="2017-07" db="EMBL/GenBank/DDBJ databases">
        <title>Genome sequencing and assembly of Paenibacillus rigui.</title>
        <authorList>
            <person name="Mayilraj S."/>
        </authorList>
    </citation>
    <scope>NUCLEOTIDE SEQUENCE [LARGE SCALE GENOMIC DNA]</scope>
    <source>
        <strain evidence="6 7">JCM 16352</strain>
    </source>
</reference>
<dbReference type="PANTHER" id="PTHR30146">
    <property type="entry name" value="LACI-RELATED TRANSCRIPTIONAL REPRESSOR"/>
    <property type="match status" value="1"/>
</dbReference>
<dbReference type="RefSeq" id="WP_094016681.1">
    <property type="nucleotide sequence ID" value="NZ_NMQW01000030.1"/>
</dbReference>
<keyword evidence="2" id="KW-0238">DNA-binding</keyword>
<keyword evidence="1" id="KW-0805">Transcription regulation</keyword>
<organism evidence="6 7">
    <name type="scientific">Paenibacillus rigui</name>
    <dbReference type="NCBI Taxonomy" id="554312"/>
    <lineage>
        <taxon>Bacteria</taxon>
        <taxon>Bacillati</taxon>
        <taxon>Bacillota</taxon>
        <taxon>Bacilli</taxon>
        <taxon>Bacillales</taxon>
        <taxon>Paenibacillaceae</taxon>
        <taxon>Paenibacillus</taxon>
    </lineage>
</organism>
<dbReference type="InterPro" id="IPR046335">
    <property type="entry name" value="LacI/GalR-like_sensor"/>
</dbReference>
<comment type="caution">
    <text evidence="6">The sequence shown here is derived from an EMBL/GenBank/DDBJ whole genome shotgun (WGS) entry which is preliminary data.</text>
</comment>
<evidence type="ECO:0000259" key="5">
    <source>
        <dbReference type="SMART" id="SM00354"/>
    </source>
</evidence>
<dbReference type="InterPro" id="IPR010982">
    <property type="entry name" value="Lambda_DNA-bd_dom_sf"/>
</dbReference>
<evidence type="ECO:0000256" key="4">
    <source>
        <dbReference type="SAM" id="MobiDB-lite"/>
    </source>
</evidence>
<protein>
    <recommendedName>
        <fullName evidence="5">HTH lacI-type domain-containing protein</fullName>
    </recommendedName>
</protein>
<dbReference type="SUPFAM" id="SSF53822">
    <property type="entry name" value="Periplasmic binding protein-like I"/>
    <property type="match status" value="1"/>
</dbReference>
<feature type="region of interest" description="Disordered" evidence="4">
    <location>
        <begin position="53"/>
        <end position="117"/>
    </location>
</feature>
<dbReference type="InterPro" id="IPR000843">
    <property type="entry name" value="HTH_LacI"/>
</dbReference>
<keyword evidence="3" id="KW-0804">Transcription</keyword>
<evidence type="ECO:0000313" key="7">
    <source>
        <dbReference type="Proteomes" id="UP000215509"/>
    </source>
</evidence>
<dbReference type="Pfam" id="PF13377">
    <property type="entry name" value="Peripla_BP_3"/>
    <property type="match status" value="1"/>
</dbReference>
<sequence>MPKKITMQLIADRLGVSKYTVSQALSGKSGVSHGVRMQIIEMARTLGYRLPSGSSAPGAYGASPSGSYGSDARSAVPGAGPSGAPGRDARSAMPGAGPSDAPGRDARSAVSGVGPSDAVGCDTRGAMPRLLLYMEPRYMEEPDFWRRVLDGLLSACRDYGWTPGFLEHAPYGHEAFTRSPAGTPDAAGLIVVGKTSSPKLLSLRQLGLPMVLIDHEEPLVEADVILNANLEAARMACNHLLAHGCKSVIFTGRDSFAVSFKERWWGCRLAVDEWKSAHREPPVQLKKWTLPYGSPGWVMQLDKRLDMLQACGDALPEAFLCANDQMALQLVGTLQARGISVPDQCRVVGIDNITKSAEASPSLTTVELAKEDLGRRAVQAMQRKLGSRGGLSEKIILSARLIVRQSG</sequence>
<dbReference type="AlphaFoldDB" id="A0A229UMF5"/>
<dbReference type="GO" id="GO:0003700">
    <property type="term" value="F:DNA-binding transcription factor activity"/>
    <property type="evidence" value="ECO:0007669"/>
    <property type="project" value="TreeGrafter"/>
</dbReference>
<dbReference type="SMART" id="SM00354">
    <property type="entry name" value="HTH_LACI"/>
    <property type="match status" value="1"/>
</dbReference>
<accession>A0A229UMF5</accession>
<evidence type="ECO:0000256" key="1">
    <source>
        <dbReference type="ARBA" id="ARBA00023015"/>
    </source>
</evidence>
<keyword evidence="7" id="KW-1185">Reference proteome</keyword>
<dbReference type="InterPro" id="IPR028082">
    <property type="entry name" value="Peripla_BP_I"/>
</dbReference>
<proteinExistence type="predicted"/>
<dbReference type="Gene3D" id="3.40.50.2300">
    <property type="match status" value="2"/>
</dbReference>
<dbReference type="EMBL" id="NMQW01000030">
    <property type="protein sequence ID" value="OXM84475.1"/>
    <property type="molecule type" value="Genomic_DNA"/>
</dbReference>
<dbReference type="PANTHER" id="PTHR30146:SF153">
    <property type="entry name" value="LACTOSE OPERON REPRESSOR"/>
    <property type="match status" value="1"/>
</dbReference>
<dbReference type="Pfam" id="PF00356">
    <property type="entry name" value="LacI"/>
    <property type="match status" value="1"/>
</dbReference>
<gene>
    <name evidence="6" type="ORF">CF651_20185</name>
</gene>
<dbReference type="CDD" id="cd01392">
    <property type="entry name" value="HTH_LacI"/>
    <property type="match status" value="1"/>
</dbReference>
<dbReference type="Gene3D" id="1.10.260.40">
    <property type="entry name" value="lambda repressor-like DNA-binding domains"/>
    <property type="match status" value="1"/>
</dbReference>
<evidence type="ECO:0000313" key="6">
    <source>
        <dbReference type="EMBL" id="OXM84475.1"/>
    </source>
</evidence>
<feature type="domain" description="HTH lacI-type" evidence="5">
    <location>
        <begin position="4"/>
        <end position="55"/>
    </location>
</feature>
<dbReference type="SUPFAM" id="SSF47413">
    <property type="entry name" value="lambda repressor-like DNA-binding domains"/>
    <property type="match status" value="1"/>
</dbReference>
<name>A0A229UMF5_9BACL</name>
<evidence type="ECO:0000256" key="3">
    <source>
        <dbReference type="ARBA" id="ARBA00023163"/>
    </source>
</evidence>